<accession>W1PKJ7</accession>
<protein>
    <submittedName>
        <fullName evidence="1">Uncharacterized protein</fullName>
    </submittedName>
</protein>
<dbReference type="EMBL" id="KI393569">
    <property type="protein sequence ID" value="ERN08254.1"/>
    <property type="molecule type" value="Genomic_DNA"/>
</dbReference>
<dbReference type="HOGENOM" id="CLU_1951669_0_0_1"/>
<dbReference type="Gramene" id="ERN08254">
    <property type="protein sequence ID" value="ERN08254"/>
    <property type="gene ID" value="AMTR_s00018p00250110"/>
</dbReference>
<sequence length="129" mass="13898">MVVHPFPNPIVVRAFPHLIAVRPFPNPIAAHLSIAILPAFHVFLSSHPRSPISRRLSSTSFSVLVLHLQLTTPLAILRSSIDCIPHQSPFTHHLVGASLAVALSSSLQPLATTSNSLCLLPSTTTRLPL</sequence>
<name>W1PKJ7_AMBTC</name>
<dbReference type="Proteomes" id="UP000017836">
    <property type="component" value="Unassembled WGS sequence"/>
</dbReference>
<keyword evidence="2" id="KW-1185">Reference proteome</keyword>
<evidence type="ECO:0000313" key="1">
    <source>
        <dbReference type="EMBL" id="ERN08254.1"/>
    </source>
</evidence>
<reference evidence="2" key="1">
    <citation type="journal article" date="2013" name="Science">
        <title>The Amborella genome and the evolution of flowering plants.</title>
        <authorList>
            <consortium name="Amborella Genome Project"/>
        </authorList>
    </citation>
    <scope>NUCLEOTIDE SEQUENCE [LARGE SCALE GENOMIC DNA]</scope>
</reference>
<gene>
    <name evidence="1" type="ORF">AMTR_s00018p00250110</name>
</gene>
<evidence type="ECO:0000313" key="2">
    <source>
        <dbReference type="Proteomes" id="UP000017836"/>
    </source>
</evidence>
<organism evidence="1 2">
    <name type="scientific">Amborella trichopoda</name>
    <dbReference type="NCBI Taxonomy" id="13333"/>
    <lineage>
        <taxon>Eukaryota</taxon>
        <taxon>Viridiplantae</taxon>
        <taxon>Streptophyta</taxon>
        <taxon>Embryophyta</taxon>
        <taxon>Tracheophyta</taxon>
        <taxon>Spermatophyta</taxon>
        <taxon>Magnoliopsida</taxon>
        <taxon>Amborellales</taxon>
        <taxon>Amborellaceae</taxon>
        <taxon>Amborella</taxon>
    </lineage>
</organism>
<dbReference type="AlphaFoldDB" id="W1PKJ7"/>
<proteinExistence type="predicted"/>